<feature type="transmembrane region" description="Helical" evidence="1">
    <location>
        <begin position="21"/>
        <end position="39"/>
    </location>
</feature>
<dbReference type="Proteomes" id="UP000594261">
    <property type="component" value="Unassembled WGS sequence"/>
</dbReference>
<evidence type="ECO:0000256" key="1">
    <source>
        <dbReference type="SAM" id="Phobius"/>
    </source>
</evidence>
<keyword evidence="1" id="KW-0472">Membrane</keyword>
<sequence length="121" mass="13225">MKSVYWEPSLQESLLLRSKDIALSIVCVSSTAVATFMVLPQENVDGRPVPALFRDRPTLYHVFLISALCAFLGSLGSLLIQHKPRVEIFCRVIGVAFMLSALAIVLYATALCSVIPLPSSM</sequence>
<dbReference type="AlphaFoldDB" id="A0A7N2RFJ7"/>
<organism evidence="2 3">
    <name type="scientific">Quercus lobata</name>
    <name type="common">Valley oak</name>
    <dbReference type="NCBI Taxonomy" id="97700"/>
    <lineage>
        <taxon>Eukaryota</taxon>
        <taxon>Viridiplantae</taxon>
        <taxon>Streptophyta</taxon>
        <taxon>Embryophyta</taxon>
        <taxon>Tracheophyta</taxon>
        <taxon>Spermatophyta</taxon>
        <taxon>Magnoliopsida</taxon>
        <taxon>eudicotyledons</taxon>
        <taxon>Gunneridae</taxon>
        <taxon>Pentapetalae</taxon>
        <taxon>rosids</taxon>
        <taxon>fabids</taxon>
        <taxon>Fagales</taxon>
        <taxon>Fagaceae</taxon>
        <taxon>Quercus</taxon>
    </lineage>
</organism>
<protein>
    <recommendedName>
        <fullName evidence="4">PGG domain-containing protein</fullName>
    </recommendedName>
</protein>
<evidence type="ECO:0008006" key="4">
    <source>
        <dbReference type="Google" id="ProtNLM"/>
    </source>
</evidence>
<proteinExistence type="predicted"/>
<dbReference type="EnsemblPlants" id="QL93p1902_0029:mrna">
    <property type="protein sequence ID" value="QL93p1902_0029:mrna:CDS:1"/>
    <property type="gene ID" value="QL93p1902_0029"/>
</dbReference>
<evidence type="ECO:0000313" key="2">
    <source>
        <dbReference type="EnsemblPlants" id="QL93p1902_0029:mrna:CDS:1"/>
    </source>
</evidence>
<feature type="transmembrane region" description="Helical" evidence="1">
    <location>
        <begin position="59"/>
        <end position="80"/>
    </location>
</feature>
<name>A0A7N2RFJ7_QUELO</name>
<keyword evidence="1" id="KW-1133">Transmembrane helix</keyword>
<dbReference type="Gramene" id="QL93p1902_0029:mrna">
    <property type="protein sequence ID" value="QL93p1902_0029:mrna:CDS:1"/>
    <property type="gene ID" value="QL93p1902_0029"/>
</dbReference>
<dbReference type="InParanoid" id="A0A7N2RFJ7"/>
<feature type="transmembrane region" description="Helical" evidence="1">
    <location>
        <begin position="92"/>
        <end position="117"/>
    </location>
</feature>
<evidence type="ECO:0000313" key="3">
    <source>
        <dbReference type="Proteomes" id="UP000594261"/>
    </source>
</evidence>
<keyword evidence="1" id="KW-0812">Transmembrane</keyword>
<reference evidence="2" key="1">
    <citation type="submission" date="2021-01" db="UniProtKB">
        <authorList>
            <consortium name="EnsemblPlants"/>
        </authorList>
    </citation>
    <scope>IDENTIFICATION</scope>
</reference>
<accession>A0A7N2RFJ7</accession>
<keyword evidence="3" id="KW-1185">Reference proteome</keyword>